<feature type="non-terminal residue" evidence="3">
    <location>
        <position position="1"/>
    </location>
</feature>
<dbReference type="InterPro" id="IPR002347">
    <property type="entry name" value="SDR_fam"/>
</dbReference>
<dbReference type="PANTHER" id="PTHR45024">
    <property type="entry name" value="DEHYDROGENASES, SHORT CHAIN"/>
    <property type="match status" value="1"/>
</dbReference>
<dbReference type="InterPro" id="IPR036291">
    <property type="entry name" value="NAD(P)-bd_dom_sf"/>
</dbReference>
<dbReference type="Gene3D" id="3.40.50.720">
    <property type="entry name" value="NAD(P)-binding Rossmann-like Domain"/>
    <property type="match status" value="1"/>
</dbReference>
<evidence type="ECO:0008006" key="4">
    <source>
        <dbReference type="Google" id="ProtNLM"/>
    </source>
</evidence>
<name>A0A382DA22_9ZZZZ</name>
<dbReference type="PRINTS" id="PR00080">
    <property type="entry name" value="SDRFAMILY"/>
</dbReference>
<sequence>IIVNNAAILRDGFIFKGNPTDWDSVISTNLSAAYYLLTAATPLLRANSKATKNYKHGRIVNITSTAGFYGNFGQAAYSSAKAGLFGLTRTVALDMARSGITCNAVAPFAATRVTETIQPANDSQAEYKARALRLSATHVATLVSYLCDEKAQHVSGQLFAVRGREVFIFNQPRPKARTVNTKMDWSLDTLAVAVDEDLSSSFSPLETDLEAFNTEPVL</sequence>
<evidence type="ECO:0000256" key="1">
    <source>
        <dbReference type="ARBA" id="ARBA00006484"/>
    </source>
</evidence>
<accession>A0A382DA22</accession>
<evidence type="ECO:0000256" key="2">
    <source>
        <dbReference type="ARBA" id="ARBA00023002"/>
    </source>
</evidence>
<dbReference type="PANTHER" id="PTHR45024:SF2">
    <property type="entry name" value="SCP2 DOMAIN-CONTAINING PROTEIN"/>
    <property type="match status" value="1"/>
</dbReference>
<keyword evidence="2" id="KW-0560">Oxidoreductase</keyword>
<proteinExistence type="inferred from homology"/>
<dbReference type="Pfam" id="PF00106">
    <property type="entry name" value="adh_short"/>
    <property type="match status" value="1"/>
</dbReference>
<dbReference type="PRINTS" id="PR00081">
    <property type="entry name" value="GDHRDH"/>
</dbReference>
<evidence type="ECO:0000313" key="3">
    <source>
        <dbReference type="EMBL" id="SVB34453.1"/>
    </source>
</evidence>
<dbReference type="PROSITE" id="PS00061">
    <property type="entry name" value="ADH_SHORT"/>
    <property type="match status" value="1"/>
</dbReference>
<dbReference type="SUPFAM" id="SSF51735">
    <property type="entry name" value="NAD(P)-binding Rossmann-fold domains"/>
    <property type="match status" value="1"/>
</dbReference>
<dbReference type="InterPro" id="IPR051687">
    <property type="entry name" value="Peroxisomal_Beta-Oxidation"/>
</dbReference>
<protein>
    <recommendedName>
        <fullName evidence="4">3-oxoacyl-ACP reductase</fullName>
    </recommendedName>
</protein>
<gene>
    <name evidence="3" type="ORF">METZ01_LOCUS187307</name>
</gene>
<dbReference type="EMBL" id="UINC01038040">
    <property type="protein sequence ID" value="SVB34453.1"/>
    <property type="molecule type" value="Genomic_DNA"/>
</dbReference>
<comment type="similarity">
    <text evidence="1">Belongs to the short-chain dehydrogenases/reductases (SDR) family.</text>
</comment>
<dbReference type="AlphaFoldDB" id="A0A382DA22"/>
<dbReference type="GO" id="GO:0016491">
    <property type="term" value="F:oxidoreductase activity"/>
    <property type="evidence" value="ECO:0007669"/>
    <property type="project" value="UniProtKB-KW"/>
</dbReference>
<reference evidence="3" key="1">
    <citation type="submission" date="2018-05" db="EMBL/GenBank/DDBJ databases">
        <authorList>
            <person name="Lanie J.A."/>
            <person name="Ng W.-L."/>
            <person name="Kazmierczak K.M."/>
            <person name="Andrzejewski T.M."/>
            <person name="Davidsen T.M."/>
            <person name="Wayne K.J."/>
            <person name="Tettelin H."/>
            <person name="Glass J.I."/>
            <person name="Rusch D."/>
            <person name="Podicherti R."/>
            <person name="Tsui H.-C.T."/>
            <person name="Winkler M.E."/>
        </authorList>
    </citation>
    <scope>NUCLEOTIDE SEQUENCE</scope>
</reference>
<dbReference type="InterPro" id="IPR020904">
    <property type="entry name" value="Sc_DH/Rdtase_CS"/>
</dbReference>
<organism evidence="3">
    <name type="scientific">marine metagenome</name>
    <dbReference type="NCBI Taxonomy" id="408172"/>
    <lineage>
        <taxon>unclassified sequences</taxon>
        <taxon>metagenomes</taxon>
        <taxon>ecological metagenomes</taxon>
    </lineage>
</organism>